<evidence type="ECO:0000313" key="3">
    <source>
        <dbReference type="Proteomes" id="UP001415857"/>
    </source>
</evidence>
<feature type="region of interest" description="Disordered" evidence="1">
    <location>
        <begin position="1"/>
        <end position="27"/>
    </location>
</feature>
<sequence>MENSLSPSVNKTLPPKETPAAAPEESGWTSYFEDFSNNREHSYCSSYGTTSLVSDAASCVAWKISDKNRAISCSPSMETSPKQELNFRQRKAKEIYHDDSLEDTASSPVNSPKVSDLKQMDINPRKADDNMDSSLGKGGVSDHEESQPQKNEMNFNGKNNDCSELRKRGLCLVPLSMLVKYFV</sequence>
<evidence type="ECO:0000313" key="2">
    <source>
        <dbReference type="EMBL" id="KAK9284853.1"/>
    </source>
</evidence>
<evidence type="ECO:0000256" key="1">
    <source>
        <dbReference type="SAM" id="MobiDB-lite"/>
    </source>
</evidence>
<accession>A0AAP0RTU0</accession>
<proteinExistence type="predicted"/>
<dbReference type="Proteomes" id="UP001415857">
    <property type="component" value="Unassembled WGS sequence"/>
</dbReference>
<dbReference type="InterPro" id="IPR039280">
    <property type="entry name" value="VUP"/>
</dbReference>
<protein>
    <submittedName>
        <fullName evidence="2">Uncharacterized protein</fullName>
    </submittedName>
</protein>
<dbReference type="GO" id="GO:0010089">
    <property type="term" value="P:xylem development"/>
    <property type="evidence" value="ECO:0007669"/>
    <property type="project" value="InterPro"/>
</dbReference>
<dbReference type="PANTHER" id="PTHR33974:SF2">
    <property type="entry name" value="VASCULAR-RELATED UNKNOWN PROTEIN 1"/>
    <property type="match status" value="1"/>
</dbReference>
<dbReference type="EMBL" id="JBBPBK010000005">
    <property type="protein sequence ID" value="KAK9284853.1"/>
    <property type="molecule type" value="Genomic_DNA"/>
</dbReference>
<gene>
    <name evidence="2" type="ORF">L1049_024033</name>
</gene>
<reference evidence="2 3" key="1">
    <citation type="journal article" date="2024" name="Plant J.">
        <title>Genome sequences and population genomics reveal climatic adaptation and genomic divergence between two closely related sweetgum species.</title>
        <authorList>
            <person name="Xu W.Q."/>
            <person name="Ren C.Q."/>
            <person name="Zhang X.Y."/>
            <person name="Comes H.P."/>
            <person name="Liu X.H."/>
            <person name="Li Y.G."/>
            <person name="Kettle C.J."/>
            <person name="Jalonen R."/>
            <person name="Gaisberger H."/>
            <person name="Ma Y.Z."/>
            <person name="Qiu Y.X."/>
        </authorList>
    </citation>
    <scope>NUCLEOTIDE SEQUENCE [LARGE SCALE GENOMIC DNA]</scope>
    <source>
        <strain evidence="2">Hangzhou</strain>
    </source>
</reference>
<dbReference type="PANTHER" id="PTHR33974">
    <property type="entry name" value="VASCULAR-RELATED UNKNOWN PROTEIN 1-RELATED"/>
    <property type="match status" value="1"/>
</dbReference>
<comment type="caution">
    <text evidence="2">The sequence shown here is derived from an EMBL/GenBank/DDBJ whole genome shotgun (WGS) entry which is preliminary data.</text>
</comment>
<dbReference type="AlphaFoldDB" id="A0AAP0RTU0"/>
<feature type="compositionally biased region" description="Polar residues" evidence="1">
    <location>
        <begin position="148"/>
        <end position="158"/>
    </location>
</feature>
<feature type="compositionally biased region" description="Basic and acidic residues" evidence="1">
    <location>
        <begin position="115"/>
        <end position="129"/>
    </location>
</feature>
<keyword evidence="3" id="KW-1185">Reference proteome</keyword>
<name>A0AAP0RTU0_LIQFO</name>
<feature type="compositionally biased region" description="Polar residues" evidence="1">
    <location>
        <begin position="1"/>
        <end position="11"/>
    </location>
</feature>
<feature type="region of interest" description="Disordered" evidence="1">
    <location>
        <begin position="96"/>
        <end position="158"/>
    </location>
</feature>
<feature type="compositionally biased region" description="Polar residues" evidence="1">
    <location>
        <begin position="103"/>
        <end position="113"/>
    </location>
</feature>
<organism evidence="2 3">
    <name type="scientific">Liquidambar formosana</name>
    <name type="common">Formosan gum</name>
    <dbReference type="NCBI Taxonomy" id="63359"/>
    <lineage>
        <taxon>Eukaryota</taxon>
        <taxon>Viridiplantae</taxon>
        <taxon>Streptophyta</taxon>
        <taxon>Embryophyta</taxon>
        <taxon>Tracheophyta</taxon>
        <taxon>Spermatophyta</taxon>
        <taxon>Magnoliopsida</taxon>
        <taxon>eudicotyledons</taxon>
        <taxon>Gunneridae</taxon>
        <taxon>Pentapetalae</taxon>
        <taxon>Saxifragales</taxon>
        <taxon>Altingiaceae</taxon>
        <taxon>Liquidambar</taxon>
    </lineage>
</organism>